<keyword evidence="1" id="KW-0732">Signal</keyword>
<proteinExistence type="predicted"/>
<feature type="signal peptide" evidence="1">
    <location>
        <begin position="1"/>
        <end position="21"/>
    </location>
</feature>
<dbReference type="PROSITE" id="PS51257">
    <property type="entry name" value="PROKAR_LIPOPROTEIN"/>
    <property type="match status" value="1"/>
</dbReference>
<accession>A0A1H2V1V5</accession>
<sequence length="282" mass="32830">MKKIFLSIVCLFVLTSCMKNNQIVKQKTHIKIGMVNETPIVLLSEIYAVALERNGFDVERVMYNSGDELFNDMKDGKINMFIYFSNNNNSFRDMEVVQSSKINTLMNQFHYKKLKPTKAFNSFSFVTRKAFSTKYKVTKLSQIKKNSEFITYGSINEFSDEEKELFEKYGLFNWKNKDDLNYSDRVKSLGNKSVDLIVGTTLDPAFSSNRYFVLKDDKGKIEKCSFVPIVSENLFKKKEISYCINTVSKKTSTKVLQKMLRSHYYSSKKIDDLAIDFNNKYI</sequence>
<gene>
    <name evidence="3" type="ORF">SAMN04487759_1274</name>
</gene>
<dbReference type="GO" id="GO:0022857">
    <property type="term" value="F:transmembrane transporter activity"/>
    <property type="evidence" value="ECO:0007669"/>
    <property type="project" value="InterPro"/>
</dbReference>
<feature type="domain" description="ABC-type glycine betaine transport system substrate-binding" evidence="2">
    <location>
        <begin position="29"/>
        <end position="276"/>
    </location>
</feature>
<dbReference type="AlphaFoldDB" id="A0A1H2V1V5"/>
<dbReference type="OrthoDB" id="9801163at2"/>
<dbReference type="RefSeq" id="WP_074686834.1">
    <property type="nucleotide sequence ID" value="NZ_FNNF01000027.1"/>
</dbReference>
<feature type="chain" id="PRO_5038576393" evidence="1">
    <location>
        <begin position="22"/>
        <end position="282"/>
    </location>
</feature>
<dbReference type="GO" id="GO:0043190">
    <property type="term" value="C:ATP-binding cassette (ABC) transporter complex"/>
    <property type="evidence" value="ECO:0007669"/>
    <property type="project" value="InterPro"/>
</dbReference>
<dbReference type="Proteomes" id="UP000182429">
    <property type="component" value="Unassembled WGS sequence"/>
</dbReference>
<evidence type="ECO:0000313" key="3">
    <source>
        <dbReference type="EMBL" id="SDW61929.1"/>
    </source>
</evidence>
<protein>
    <submittedName>
        <fullName evidence="3">Glycine betaine/choline-binding (Lipo)protein of an ABC-type transport system (Osmoprotectant binding protein)</fullName>
    </submittedName>
</protein>
<dbReference type="Pfam" id="PF04069">
    <property type="entry name" value="OpuAC"/>
    <property type="match status" value="1"/>
</dbReference>
<organism evidence="3">
    <name type="scientific">Kandleria vitulina</name>
    <dbReference type="NCBI Taxonomy" id="1630"/>
    <lineage>
        <taxon>Bacteria</taxon>
        <taxon>Bacillati</taxon>
        <taxon>Bacillota</taxon>
        <taxon>Erysipelotrichia</taxon>
        <taxon>Erysipelotrichales</taxon>
        <taxon>Coprobacillaceae</taxon>
        <taxon>Kandleria</taxon>
    </lineage>
</organism>
<reference evidence="3" key="1">
    <citation type="submission" date="2016-10" db="EMBL/GenBank/DDBJ databases">
        <authorList>
            <person name="de Groot N.N."/>
        </authorList>
    </citation>
    <scope>NUCLEOTIDE SEQUENCE [LARGE SCALE GENOMIC DNA]</scope>
    <source>
        <strain evidence="3">S3b</strain>
    </source>
</reference>
<name>A0A1H2V1V5_9FIRM</name>
<dbReference type="SUPFAM" id="SSF53850">
    <property type="entry name" value="Periplasmic binding protein-like II"/>
    <property type="match status" value="1"/>
</dbReference>
<evidence type="ECO:0000256" key="1">
    <source>
        <dbReference type="SAM" id="SignalP"/>
    </source>
</evidence>
<evidence type="ECO:0000259" key="2">
    <source>
        <dbReference type="Pfam" id="PF04069"/>
    </source>
</evidence>
<dbReference type="InterPro" id="IPR007210">
    <property type="entry name" value="ABC_Gly_betaine_transp_sub-bd"/>
</dbReference>
<dbReference type="Gene3D" id="3.40.190.10">
    <property type="entry name" value="Periplasmic binding protein-like II"/>
    <property type="match status" value="1"/>
</dbReference>
<dbReference type="Gene3D" id="3.40.190.120">
    <property type="entry name" value="Osmoprotection protein (prox), domain 2"/>
    <property type="match status" value="1"/>
</dbReference>
<dbReference type="EMBL" id="FNNF01000027">
    <property type="protein sequence ID" value="SDW61929.1"/>
    <property type="molecule type" value="Genomic_DNA"/>
</dbReference>